<dbReference type="Pfam" id="PF00311">
    <property type="entry name" value="PEPcase"/>
    <property type="match status" value="1"/>
</dbReference>
<protein>
    <recommendedName>
        <fullName evidence="2">Phosphoenolpyruvate carboxylase</fullName>
    </recommendedName>
</protein>
<dbReference type="Proteomes" id="UP001327027">
    <property type="component" value="Unassembled WGS sequence"/>
</dbReference>
<keyword evidence="5" id="KW-1185">Reference proteome</keyword>
<accession>A0ABU5ZW91</accession>
<evidence type="ECO:0000313" key="4">
    <source>
        <dbReference type="EMBL" id="MEB3346150.1"/>
    </source>
</evidence>
<dbReference type="RefSeq" id="WP_324180175.1">
    <property type="nucleotide sequence ID" value="NZ_BAABAW010000006.1"/>
</dbReference>
<sequence>MIKESLQYEGLEKIKVDFHYLISLFKEMLESVGEEDLAQKLPFNNDIIAERNIHSNEKLTQAIGICFELLNLAEENAATQYRRKAETQFGIQSTRGSWGETLYQWKTNEIDEKEIAQKLNEIKVVPVLTAHPTEAKRLTVLDIHRELYLLLVKKENPNWSTLEQSSLKQEVISLMERWWRTGEIYLQKPRLEDERDNLMHYFVNVFPEAVRLTDQRLLDAWTSLGFTPELLEWPEHFPLIQFGSWVGGDRDGHPFVTANFTGSTLRLHRKAVLNMLRDQLIDLAAKLSFSSYQVSIPQSFLDEIQSKAKLFGDKGQKAIERNPSEPLRQFLNLLLLQLDTTIEGNNTLGEASYFSSAGELSTELKKLRQLLIDLGATRIAKQWLFPVERIIQCFGFHLVKLDIRQNSAYHEKAISQILAAVGYESSDYTNWDEEKRLTFLNKELKSNRPFLVAGASCGPEADNVLGYLREVKIYVDQYGTEGIGSLIVSMTRNVSDLLLVFLFLREVGLQEENLPVVPLLETIDDLMAGPEILMAYLNHPFLKKQREATQNFAQEVMLGYSDSNKDGGILTSRWNIYKAEENLTKVAKELGIKLCFFHGRGGTISRGGGKIHRFLDSMPPGSMSGRIKMTIQGETIANQFANRLTAAYNLEMFVAGTARQVMIAKSKTKDNRCYEMMDNLVDIARGTYRRLLDHPNFIEFYAGATPIDVLEQSKIGSRPARRTGQRSLEDLRSIPWVFSWSQSRFNLTGWFGMGTALNEFQKQYPDDFEHLKLLAEEWPFLKYRLIQIESNLLNSDIDVMNDFANLVEDPEVKQELINLIVMDYNACVEKIKDILGESVKTRRISKLENNKLRNDALKVLHAIQIDYLKKWRSIRGTNQQEGDKYLLQLLLLVNALSGGLKSTG</sequence>
<dbReference type="GO" id="GO:0008964">
    <property type="term" value="F:phosphoenolpyruvate carboxylase activity"/>
    <property type="evidence" value="ECO:0007669"/>
    <property type="project" value="UniProtKB-EC"/>
</dbReference>
<evidence type="ECO:0000256" key="2">
    <source>
        <dbReference type="ARBA" id="ARBA00022419"/>
    </source>
</evidence>
<feature type="active site" evidence="3">
    <location>
        <position position="565"/>
    </location>
</feature>
<dbReference type="EMBL" id="JAYKLX010000005">
    <property type="protein sequence ID" value="MEB3346150.1"/>
    <property type="molecule type" value="Genomic_DNA"/>
</dbReference>
<dbReference type="PROSITE" id="PS00393">
    <property type="entry name" value="PEPCASE_2"/>
    <property type="match status" value="1"/>
</dbReference>
<dbReference type="InterPro" id="IPR021135">
    <property type="entry name" value="PEP_COase"/>
</dbReference>
<dbReference type="PRINTS" id="PR00150">
    <property type="entry name" value="PEPCARBXLASE"/>
</dbReference>
<dbReference type="PANTHER" id="PTHR30523:SF32">
    <property type="entry name" value="PHOSPHOENOLPYRUVATE CARBOXYLASE"/>
    <property type="match status" value="1"/>
</dbReference>
<dbReference type="PANTHER" id="PTHR30523">
    <property type="entry name" value="PHOSPHOENOLPYRUVATE CARBOXYLASE"/>
    <property type="match status" value="1"/>
</dbReference>
<evidence type="ECO:0000256" key="1">
    <source>
        <dbReference type="ARBA" id="ARBA00003670"/>
    </source>
</evidence>
<evidence type="ECO:0000313" key="5">
    <source>
        <dbReference type="Proteomes" id="UP001327027"/>
    </source>
</evidence>
<comment type="function">
    <text evidence="1">Forms oxaloacetate, a four-carbon dicarboxylic acid source for the tricarboxylic acid cycle.</text>
</comment>
<proteinExistence type="predicted"/>
<gene>
    <name evidence="4" type="ORF">U6A24_11800</name>
</gene>
<dbReference type="InterPro" id="IPR015813">
    <property type="entry name" value="Pyrv/PenolPyrv_kinase-like_dom"/>
</dbReference>
<evidence type="ECO:0000256" key="3">
    <source>
        <dbReference type="PROSITE-ProRule" id="PRU10112"/>
    </source>
</evidence>
<name>A0ABU5ZW91_9FLAO</name>
<dbReference type="InterPro" id="IPR033129">
    <property type="entry name" value="PEPCASE_His_AS"/>
</dbReference>
<dbReference type="SUPFAM" id="SSF51621">
    <property type="entry name" value="Phosphoenolpyruvate/pyruvate domain"/>
    <property type="match status" value="1"/>
</dbReference>
<organism evidence="4 5">
    <name type="scientific">Aquimarina gracilis</name>
    <dbReference type="NCBI Taxonomy" id="874422"/>
    <lineage>
        <taxon>Bacteria</taxon>
        <taxon>Pseudomonadati</taxon>
        <taxon>Bacteroidota</taxon>
        <taxon>Flavobacteriia</taxon>
        <taxon>Flavobacteriales</taxon>
        <taxon>Flavobacteriaceae</taxon>
        <taxon>Aquimarina</taxon>
    </lineage>
</organism>
<keyword evidence="4" id="KW-0456">Lyase</keyword>
<comment type="caution">
    <text evidence="4">The sequence shown here is derived from an EMBL/GenBank/DDBJ whole genome shotgun (WGS) entry which is preliminary data.</text>
</comment>
<reference evidence="4 5" key="1">
    <citation type="journal article" date="2013" name="Int. J. Syst. Evol. Microbiol.">
        <title>Aquimarina gracilis sp. nov., isolated from the gut microflora of a mussel, Mytilus coruscus, and emended description of Aquimarina spongiae.</title>
        <authorList>
            <person name="Park S.C."/>
            <person name="Choe H.N."/>
            <person name="Baik K.S."/>
            <person name="Seong C.N."/>
        </authorList>
    </citation>
    <scope>NUCLEOTIDE SEQUENCE [LARGE SCALE GENOMIC DNA]</scope>
    <source>
        <strain evidence="4 5">PSC32</strain>
    </source>
</reference>